<feature type="region of interest" description="Disordered" evidence="1">
    <location>
        <begin position="110"/>
        <end position="157"/>
    </location>
</feature>
<dbReference type="Proteomes" id="UP001236014">
    <property type="component" value="Chromosome"/>
</dbReference>
<dbReference type="KEGG" id="acab:QRX50_15800"/>
<evidence type="ECO:0000256" key="1">
    <source>
        <dbReference type="SAM" id="MobiDB-lite"/>
    </source>
</evidence>
<protein>
    <submittedName>
        <fullName evidence="2">Uncharacterized protein</fullName>
    </submittedName>
</protein>
<feature type="compositionally biased region" description="Pro residues" evidence="1">
    <location>
        <begin position="111"/>
        <end position="121"/>
    </location>
</feature>
<dbReference type="AlphaFoldDB" id="A0A9Y2ILP5"/>
<reference evidence="2 3" key="1">
    <citation type="submission" date="2023-06" db="EMBL/GenBank/DDBJ databases">
        <authorList>
            <person name="Oyuntsetseg B."/>
            <person name="Kim S.B."/>
        </authorList>
    </citation>
    <scope>NUCLEOTIDE SEQUENCE [LARGE SCALE GENOMIC DNA]</scope>
    <source>
        <strain evidence="2 3">2-15</strain>
    </source>
</reference>
<feature type="compositionally biased region" description="Low complexity" evidence="1">
    <location>
        <begin position="122"/>
        <end position="133"/>
    </location>
</feature>
<organism evidence="2 3">
    <name type="scientific">Amycolatopsis carbonis</name>
    <dbReference type="NCBI Taxonomy" id="715471"/>
    <lineage>
        <taxon>Bacteria</taxon>
        <taxon>Bacillati</taxon>
        <taxon>Actinomycetota</taxon>
        <taxon>Actinomycetes</taxon>
        <taxon>Pseudonocardiales</taxon>
        <taxon>Pseudonocardiaceae</taxon>
        <taxon>Amycolatopsis</taxon>
    </lineage>
</organism>
<accession>A0A9Y2ILP5</accession>
<dbReference type="RefSeq" id="WP_285972689.1">
    <property type="nucleotide sequence ID" value="NZ_CP127294.1"/>
</dbReference>
<sequence>MDDAFTSRLETTCGPVGARPGPTGRPISLDLHPILRDFAHATDSASHHAWLGALTWTAHLDGSTVLVTVTSPDGTSFGFGLPDAPAALLAAAADRLQDFVVEHLRAGLPTCPAPPARPAPSPTTTRPSGPTTARHGRARSALTRDADLHTHPLPAPA</sequence>
<dbReference type="EMBL" id="CP127294">
    <property type="protein sequence ID" value="WIX82112.1"/>
    <property type="molecule type" value="Genomic_DNA"/>
</dbReference>
<gene>
    <name evidence="2" type="ORF">QRX50_15800</name>
</gene>
<keyword evidence="3" id="KW-1185">Reference proteome</keyword>
<name>A0A9Y2ILP5_9PSEU</name>
<evidence type="ECO:0000313" key="2">
    <source>
        <dbReference type="EMBL" id="WIX82112.1"/>
    </source>
</evidence>
<evidence type="ECO:0000313" key="3">
    <source>
        <dbReference type="Proteomes" id="UP001236014"/>
    </source>
</evidence>
<proteinExistence type="predicted"/>